<dbReference type="PANTHER" id="PTHR21485:SF6">
    <property type="entry name" value="N-ACYLNEURAMINATE CYTIDYLYLTRANSFERASE-RELATED"/>
    <property type="match status" value="1"/>
</dbReference>
<dbReference type="PANTHER" id="PTHR21485">
    <property type="entry name" value="HAD SUPERFAMILY MEMBERS CMAS AND KDSC"/>
    <property type="match status" value="1"/>
</dbReference>
<keyword evidence="1" id="KW-0808">Transferase</keyword>
<protein>
    <submittedName>
        <fullName evidence="1">Pseudaminic acid CMP-transferase</fullName>
    </submittedName>
</protein>
<dbReference type="EMBL" id="LCCD01000024">
    <property type="protein sequence ID" value="KKS24484.1"/>
    <property type="molecule type" value="Genomic_DNA"/>
</dbReference>
<dbReference type="InterPro" id="IPR003329">
    <property type="entry name" value="Cytidylyl_trans"/>
</dbReference>
<evidence type="ECO:0000313" key="1">
    <source>
        <dbReference type="EMBL" id="KKS24484.1"/>
    </source>
</evidence>
<dbReference type="GO" id="GO:0008781">
    <property type="term" value="F:N-acylneuraminate cytidylyltransferase activity"/>
    <property type="evidence" value="ECO:0007669"/>
    <property type="project" value="TreeGrafter"/>
</dbReference>
<dbReference type="Proteomes" id="UP000033856">
    <property type="component" value="Unassembled WGS sequence"/>
</dbReference>
<dbReference type="AlphaFoldDB" id="A0A0G0XHY4"/>
<accession>A0A0G0XHY4</accession>
<dbReference type="Gene3D" id="3.90.550.10">
    <property type="entry name" value="Spore Coat Polysaccharide Biosynthesis Protein SpsA, Chain A"/>
    <property type="match status" value="1"/>
</dbReference>
<organism evidence="1 2">
    <name type="scientific">Candidatus Jorgensenbacteria bacterium GW2011_GWF2_41_8</name>
    <dbReference type="NCBI Taxonomy" id="1618667"/>
    <lineage>
        <taxon>Bacteria</taxon>
        <taxon>Candidatus Joergenseniibacteriota</taxon>
    </lineage>
</organism>
<reference evidence="1 2" key="1">
    <citation type="journal article" date="2015" name="Nature">
        <title>rRNA introns, odd ribosomes, and small enigmatic genomes across a large radiation of phyla.</title>
        <authorList>
            <person name="Brown C.T."/>
            <person name="Hug L.A."/>
            <person name="Thomas B.C."/>
            <person name="Sharon I."/>
            <person name="Castelle C.J."/>
            <person name="Singh A."/>
            <person name="Wilkins M.J."/>
            <person name="Williams K.H."/>
            <person name="Banfield J.F."/>
        </authorList>
    </citation>
    <scope>NUCLEOTIDE SEQUENCE [LARGE SCALE GENOMIC DNA]</scope>
</reference>
<comment type="caution">
    <text evidence="1">The sequence shown here is derived from an EMBL/GenBank/DDBJ whole genome shotgun (WGS) entry which is preliminary data.</text>
</comment>
<feature type="non-terminal residue" evidence="1">
    <location>
        <position position="79"/>
    </location>
</feature>
<sequence length="79" mass="8740">MKILAIIPARGGSKRIPRKNIKNFVGRPIIKYSISAAKEAGCFNEIMVSTDDPEIARMAESCGARVPFFRSKKNSDNRA</sequence>
<dbReference type="InterPro" id="IPR050793">
    <property type="entry name" value="CMP-NeuNAc_synthase"/>
</dbReference>
<dbReference type="SUPFAM" id="SSF53448">
    <property type="entry name" value="Nucleotide-diphospho-sugar transferases"/>
    <property type="match status" value="1"/>
</dbReference>
<evidence type="ECO:0000313" key="2">
    <source>
        <dbReference type="Proteomes" id="UP000033856"/>
    </source>
</evidence>
<gene>
    <name evidence="1" type="ORF">UU83_C0024G0009</name>
</gene>
<dbReference type="InterPro" id="IPR029044">
    <property type="entry name" value="Nucleotide-diphossugar_trans"/>
</dbReference>
<dbReference type="Pfam" id="PF02348">
    <property type="entry name" value="CTP_transf_3"/>
    <property type="match status" value="1"/>
</dbReference>
<proteinExistence type="predicted"/>
<name>A0A0G0XHY4_9BACT</name>